<sequence length="181" mass="19267">MNLSQSLQLQLLSHSEPVDVGGDINQRPLSSFAGQGSRDLGVTKVLRHRVDAAADLHSRHRRASISQVRVGHGSDDSSGLPLGIGRVQNHRSLFIIGDEDDRSVVAGGDRNAVERCADCVRRSKRDSDRRRGCGIGGVESVELTVRAIGDEKSLFVGGGDESGEPVDGVVGGRLEVPRNGL</sequence>
<dbReference type="AlphaFoldDB" id="A0A9P7RBW8"/>
<comment type="caution">
    <text evidence="1">The sequence shown here is derived from an EMBL/GenBank/DDBJ whole genome shotgun (WGS) entry which is preliminary data.</text>
</comment>
<name>A0A9P7RBW8_9PEZI</name>
<evidence type="ECO:0000313" key="2">
    <source>
        <dbReference type="Proteomes" id="UP000699042"/>
    </source>
</evidence>
<gene>
    <name evidence="1" type="ORF">JMJ77_006996</name>
</gene>
<proteinExistence type="predicted"/>
<organism evidence="1 2">
    <name type="scientific">Colletotrichum scovillei</name>
    <dbReference type="NCBI Taxonomy" id="1209932"/>
    <lineage>
        <taxon>Eukaryota</taxon>
        <taxon>Fungi</taxon>
        <taxon>Dikarya</taxon>
        <taxon>Ascomycota</taxon>
        <taxon>Pezizomycotina</taxon>
        <taxon>Sordariomycetes</taxon>
        <taxon>Hypocreomycetidae</taxon>
        <taxon>Glomerellales</taxon>
        <taxon>Glomerellaceae</taxon>
        <taxon>Colletotrichum</taxon>
        <taxon>Colletotrichum acutatum species complex</taxon>
    </lineage>
</organism>
<evidence type="ECO:0000313" key="1">
    <source>
        <dbReference type="EMBL" id="KAG7054516.1"/>
    </source>
</evidence>
<reference evidence="1" key="1">
    <citation type="submission" date="2021-05" db="EMBL/GenBank/DDBJ databases">
        <title>Comparative genomics of three Colletotrichum scovillei strains and genetic complementation revealed genes involved fungal growth and virulence on chili pepper.</title>
        <authorList>
            <person name="Hsieh D.-K."/>
            <person name="Chuang S.-C."/>
            <person name="Chen C.-Y."/>
            <person name="Chao Y.-T."/>
            <person name="Lu M.-Y.J."/>
            <person name="Lee M.-H."/>
            <person name="Shih M.-C."/>
        </authorList>
    </citation>
    <scope>NUCLEOTIDE SEQUENCE</scope>
    <source>
        <strain evidence="1">Coll-153</strain>
    </source>
</reference>
<protein>
    <submittedName>
        <fullName evidence="1">Trichothecene biosynthesis protein</fullName>
    </submittedName>
</protein>
<dbReference type="EMBL" id="JAESDN010000002">
    <property type="protein sequence ID" value="KAG7054516.1"/>
    <property type="molecule type" value="Genomic_DNA"/>
</dbReference>
<keyword evidence="2" id="KW-1185">Reference proteome</keyword>
<dbReference type="Proteomes" id="UP000699042">
    <property type="component" value="Unassembled WGS sequence"/>
</dbReference>
<accession>A0A9P7RBW8</accession>